<accession>A0ABU6RYX8</accession>
<keyword evidence="2" id="KW-1185">Reference proteome</keyword>
<comment type="caution">
    <text evidence="1">The sequence shown here is derived from an EMBL/GenBank/DDBJ whole genome shotgun (WGS) entry which is preliminary data.</text>
</comment>
<reference evidence="1 2" key="1">
    <citation type="journal article" date="2023" name="Plants (Basel)">
        <title>Bridging the Gap: Combining Genomics and Transcriptomics Approaches to Understand Stylosanthes scabra, an Orphan Legume from the Brazilian Caatinga.</title>
        <authorList>
            <person name="Ferreira-Neto J.R.C."/>
            <person name="da Silva M.D."/>
            <person name="Binneck E."/>
            <person name="de Melo N.F."/>
            <person name="da Silva R.H."/>
            <person name="de Melo A.L.T.M."/>
            <person name="Pandolfi V."/>
            <person name="Bustamante F.O."/>
            <person name="Brasileiro-Vidal A.C."/>
            <person name="Benko-Iseppon A.M."/>
        </authorList>
    </citation>
    <scope>NUCLEOTIDE SEQUENCE [LARGE SCALE GENOMIC DNA]</scope>
    <source>
        <tissue evidence="1">Leaves</tissue>
    </source>
</reference>
<feature type="non-terminal residue" evidence="1">
    <location>
        <position position="57"/>
    </location>
</feature>
<gene>
    <name evidence="1" type="ORF">PIB30_103893</name>
</gene>
<protein>
    <submittedName>
        <fullName evidence="1">Uncharacterized protein</fullName>
    </submittedName>
</protein>
<name>A0ABU6RYX8_9FABA</name>
<dbReference type="Proteomes" id="UP001341840">
    <property type="component" value="Unassembled WGS sequence"/>
</dbReference>
<evidence type="ECO:0000313" key="2">
    <source>
        <dbReference type="Proteomes" id="UP001341840"/>
    </source>
</evidence>
<dbReference type="EMBL" id="JASCZI010033678">
    <property type="protein sequence ID" value="MED6129046.1"/>
    <property type="molecule type" value="Genomic_DNA"/>
</dbReference>
<organism evidence="1 2">
    <name type="scientific">Stylosanthes scabra</name>
    <dbReference type="NCBI Taxonomy" id="79078"/>
    <lineage>
        <taxon>Eukaryota</taxon>
        <taxon>Viridiplantae</taxon>
        <taxon>Streptophyta</taxon>
        <taxon>Embryophyta</taxon>
        <taxon>Tracheophyta</taxon>
        <taxon>Spermatophyta</taxon>
        <taxon>Magnoliopsida</taxon>
        <taxon>eudicotyledons</taxon>
        <taxon>Gunneridae</taxon>
        <taxon>Pentapetalae</taxon>
        <taxon>rosids</taxon>
        <taxon>fabids</taxon>
        <taxon>Fabales</taxon>
        <taxon>Fabaceae</taxon>
        <taxon>Papilionoideae</taxon>
        <taxon>50 kb inversion clade</taxon>
        <taxon>dalbergioids sensu lato</taxon>
        <taxon>Dalbergieae</taxon>
        <taxon>Pterocarpus clade</taxon>
        <taxon>Stylosanthes</taxon>
    </lineage>
</organism>
<sequence length="57" mass="6837">EKLRKEACRARNKDWKQNRGRTSRICVEDAYYSRTSPRLPQLWPRLSVAPWLPLTTH</sequence>
<proteinExistence type="predicted"/>
<evidence type="ECO:0000313" key="1">
    <source>
        <dbReference type="EMBL" id="MED6129046.1"/>
    </source>
</evidence>
<feature type="non-terminal residue" evidence="1">
    <location>
        <position position="1"/>
    </location>
</feature>